<dbReference type="EMBL" id="LHPG02000008">
    <property type="protein sequence ID" value="PRW56537.1"/>
    <property type="molecule type" value="Genomic_DNA"/>
</dbReference>
<proteinExistence type="predicted"/>
<dbReference type="AlphaFoldDB" id="A0A2P6TR50"/>
<organism evidence="2 3">
    <name type="scientific">Chlorella sorokiniana</name>
    <name type="common">Freshwater green alga</name>
    <dbReference type="NCBI Taxonomy" id="3076"/>
    <lineage>
        <taxon>Eukaryota</taxon>
        <taxon>Viridiplantae</taxon>
        <taxon>Chlorophyta</taxon>
        <taxon>core chlorophytes</taxon>
        <taxon>Trebouxiophyceae</taxon>
        <taxon>Chlorellales</taxon>
        <taxon>Chlorellaceae</taxon>
        <taxon>Chlorella clade</taxon>
        <taxon>Chlorella</taxon>
    </lineage>
</organism>
<protein>
    <submittedName>
        <fullName evidence="2">Uncharacterized protein</fullName>
    </submittedName>
</protein>
<feature type="compositionally biased region" description="Low complexity" evidence="1">
    <location>
        <begin position="244"/>
        <end position="262"/>
    </location>
</feature>
<accession>A0A2P6TR50</accession>
<evidence type="ECO:0000313" key="2">
    <source>
        <dbReference type="EMBL" id="PRW56537.1"/>
    </source>
</evidence>
<keyword evidence="3" id="KW-1185">Reference proteome</keyword>
<gene>
    <name evidence="2" type="ORF">C2E21_4835</name>
</gene>
<comment type="caution">
    <text evidence="2">The sequence shown here is derived from an EMBL/GenBank/DDBJ whole genome shotgun (WGS) entry which is preliminary data.</text>
</comment>
<evidence type="ECO:0000256" key="1">
    <source>
        <dbReference type="SAM" id="MobiDB-lite"/>
    </source>
</evidence>
<feature type="region of interest" description="Disordered" evidence="1">
    <location>
        <begin position="185"/>
        <end position="262"/>
    </location>
</feature>
<feature type="compositionally biased region" description="Low complexity" evidence="1">
    <location>
        <begin position="16"/>
        <end position="54"/>
    </location>
</feature>
<evidence type="ECO:0000313" key="3">
    <source>
        <dbReference type="Proteomes" id="UP000239899"/>
    </source>
</evidence>
<feature type="region of interest" description="Disordered" evidence="1">
    <location>
        <begin position="1"/>
        <end position="127"/>
    </location>
</feature>
<dbReference type="OrthoDB" id="10657310at2759"/>
<reference evidence="2 3" key="1">
    <citation type="journal article" date="2018" name="Plant J.">
        <title>Genome sequences of Chlorella sorokiniana UTEX 1602 and Micractinium conductrix SAG 241.80: implications to maltose excretion by a green alga.</title>
        <authorList>
            <person name="Arriola M.B."/>
            <person name="Velmurugan N."/>
            <person name="Zhang Y."/>
            <person name="Plunkett M.H."/>
            <person name="Hondzo H."/>
            <person name="Barney B.M."/>
        </authorList>
    </citation>
    <scope>NUCLEOTIDE SEQUENCE [LARGE SCALE GENOMIC DNA]</scope>
    <source>
        <strain evidence="3">UTEX 1602</strain>
    </source>
</reference>
<feature type="compositionally biased region" description="Basic residues" evidence="1">
    <location>
        <begin position="110"/>
        <end position="119"/>
    </location>
</feature>
<sequence length="282" mass="29877">MLMLKQAAERKGKGGQRNPGPDPQQQRQQQRQQQPGAQATAAEQQQQLDAGQQAEPARGHEAPAAQQRGAGAPQGAQAQPGKAQQGGKQGSDSLFQQKRLKDKKKEYLKQKKLKKKGKGGHPLLTEKEAALAARTAATAPRLGETAYQPLKVQLKRKHWAGEGTEAATASKRCTEIFERQMATARAAAAAAEAARDDGVGAAHTAPQRKAAAGGGSGGGKKQRKVAAGPADEAVRQQLIEAYRQQKQSKLQSSGKTPLLSASAKSLAELVRHDAGKAPFHHQ</sequence>
<dbReference type="Proteomes" id="UP000239899">
    <property type="component" value="Unassembled WGS sequence"/>
</dbReference>
<name>A0A2P6TR50_CHLSO</name>
<feature type="compositionally biased region" description="Low complexity" evidence="1">
    <location>
        <begin position="62"/>
        <end position="86"/>
    </location>
</feature>